<feature type="compositionally biased region" description="Acidic residues" evidence="3">
    <location>
        <begin position="537"/>
        <end position="551"/>
    </location>
</feature>
<dbReference type="InterPro" id="IPR040663">
    <property type="entry name" value="DNA_pol_D_N"/>
</dbReference>
<dbReference type="InterPro" id="IPR024826">
    <property type="entry name" value="DNA_pol_delta/II_ssu"/>
</dbReference>
<feature type="domain" description="DNA polymerase alpha/delta/epsilon subunit B" evidence="4">
    <location>
        <begin position="249"/>
        <end position="471"/>
    </location>
</feature>
<dbReference type="PANTHER" id="PTHR10416">
    <property type="entry name" value="DNA POLYMERASE DELTA SUBUNIT 2"/>
    <property type="match status" value="1"/>
</dbReference>
<dbReference type="InterPro" id="IPR007185">
    <property type="entry name" value="DNA_pol_a/d/e_bsu"/>
</dbReference>
<sequence length="551" mass="59452">MAGGGDFVDMSTSSVITSDAMLDSILQNGEEDPGNQDGRERSEEKLQRVTLSYTPTYQRFRAKARTFTQQYSHMYTNRLRLMRPMLEAAATAKWGTGAPDGKEGEDAPTLCQKIIDLVDGARTSMVIGTIFKDMPLRPSLLDEYRDEAALQGALQPAPGPDTNYTSSEDTLVLEDESGRVTLSGEALPVGDFVTGLVVAAKGRAVGGRFFVEDVCAAGMPEQEAGPEGGVEGGVEGEAEGGRGREPQYVMLMSGLRLSDRSDLLPLQLLIDYVQGHAGTADEKRRLVSRIGRVIVAGDLLAPFEASILKEKHMTSKQQEEFALPFKHVDLVLAQLASAVPVDVMPGADDPSNHTLPQQPIHPCILPHASRYASFKTVPNPYEAWLQRRLFLGNAGQIPADLARSTAPPSLPSSPASSAARTLDLMEKTLHWRHLAPTAPDTLACYPFCDDDPFVLPSLPHVYFAGNQPAFAARLVEEGKEGGAEGKEGKKCLLVAVPSFAETGTVVLVNLSDLTATPLHFKGLPAQRQEREGKGGEGEEMEVEEGEGEEEN</sequence>
<feature type="region of interest" description="Disordered" evidence="3">
    <location>
        <begin position="19"/>
        <end position="46"/>
    </location>
</feature>
<feature type="compositionally biased region" description="Basic and acidic residues" evidence="3">
    <location>
        <begin position="527"/>
        <end position="536"/>
    </location>
</feature>
<evidence type="ECO:0000313" key="6">
    <source>
        <dbReference type="EMBL" id="TFJ81608.1"/>
    </source>
</evidence>
<feature type="region of interest" description="Disordered" evidence="3">
    <location>
        <begin position="522"/>
        <end position="551"/>
    </location>
</feature>
<keyword evidence="2" id="KW-0235">DNA replication</keyword>
<feature type="domain" description="DNA polymerase delta subunit OB-fold" evidence="5">
    <location>
        <begin position="70"/>
        <end position="214"/>
    </location>
</feature>
<comment type="similarity">
    <text evidence="1">Belongs to the DNA polymerase delta/II small subunit family.</text>
</comment>
<dbReference type="EMBL" id="SDOX01000122">
    <property type="protein sequence ID" value="TFJ81608.1"/>
    <property type="molecule type" value="Genomic_DNA"/>
</dbReference>
<evidence type="ECO:0000313" key="7">
    <source>
        <dbReference type="Proteomes" id="UP000355283"/>
    </source>
</evidence>
<gene>
    <name evidence="6" type="ORF">NSK_006859</name>
</gene>
<dbReference type="Pfam" id="PF04042">
    <property type="entry name" value="DNA_pol_E_B"/>
    <property type="match status" value="1"/>
</dbReference>
<dbReference type="Gene3D" id="2.40.50.430">
    <property type="match status" value="1"/>
</dbReference>
<dbReference type="GO" id="GO:0043625">
    <property type="term" value="C:delta DNA polymerase complex"/>
    <property type="evidence" value="ECO:0007669"/>
    <property type="project" value="TreeGrafter"/>
</dbReference>
<evidence type="ECO:0000256" key="2">
    <source>
        <dbReference type="ARBA" id="ARBA00022705"/>
    </source>
</evidence>
<feature type="compositionally biased region" description="Basic and acidic residues" evidence="3">
    <location>
        <begin position="37"/>
        <end position="46"/>
    </location>
</feature>
<dbReference type="OrthoDB" id="3763at2759"/>
<evidence type="ECO:0000256" key="1">
    <source>
        <dbReference type="ARBA" id="ARBA00006035"/>
    </source>
</evidence>
<reference evidence="6 7" key="1">
    <citation type="submission" date="2019-01" db="EMBL/GenBank/DDBJ databases">
        <title>Nuclear Genome Assembly of the Microalgal Biofuel strain Nannochloropsis salina CCMP1776.</title>
        <authorList>
            <person name="Hovde B."/>
        </authorList>
    </citation>
    <scope>NUCLEOTIDE SEQUENCE [LARGE SCALE GENOMIC DNA]</scope>
    <source>
        <strain evidence="6 7">CCMP1776</strain>
    </source>
</reference>
<name>A0A4D9CYY3_9STRA</name>
<evidence type="ECO:0008006" key="8">
    <source>
        <dbReference type="Google" id="ProtNLM"/>
    </source>
</evidence>
<dbReference type="Pfam" id="PF18018">
    <property type="entry name" value="DNA_pol_D_N"/>
    <property type="match status" value="1"/>
</dbReference>
<evidence type="ECO:0000256" key="3">
    <source>
        <dbReference type="SAM" id="MobiDB-lite"/>
    </source>
</evidence>
<proteinExistence type="inferred from homology"/>
<dbReference type="Gene3D" id="3.60.21.50">
    <property type="match status" value="1"/>
</dbReference>
<organism evidence="6 7">
    <name type="scientific">Nannochloropsis salina CCMP1776</name>
    <dbReference type="NCBI Taxonomy" id="1027361"/>
    <lineage>
        <taxon>Eukaryota</taxon>
        <taxon>Sar</taxon>
        <taxon>Stramenopiles</taxon>
        <taxon>Ochrophyta</taxon>
        <taxon>Eustigmatophyceae</taxon>
        <taxon>Eustigmatales</taxon>
        <taxon>Monodopsidaceae</taxon>
        <taxon>Microchloropsis</taxon>
        <taxon>Microchloropsis salina</taxon>
    </lineage>
</organism>
<dbReference type="Proteomes" id="UP000355283">
    <property type="component" value="Unassembled WGS sequence"/>
</dbReference>
<protein>
    <recommendedName>
        <fullName evidence="8">DNA polymerase alpha/delta/epsilon subunit B domain-containing protein</fullName>
    </recommendedName>
</protein>
<keyword evidence="7" id="KW-1185">Reference proteome</keyword>
<evidence type="ECO:0000259" key="4">
    <source>
        <dbReference type="Pfam" id="PF04042"/>
    </source>
</evidence>
<dbReference type="GO" id="GO:0003677">
    <property type="term" value="F:DNA binding"/>
    <property type="evidence" value="ECO:0007669"/>
    <property type="project" value="InterPro"/>
</dbReference>
<comment type="caution">
    <text evidence="6">The sequence shown here is derived from an EMBL/GenBank/DDBJ whole genome shotgun (WGS) entry which is preliminary data.</text>
</comment>
<dbReference type="AlphaFoldDB" id="A0A4D9CYY3"/>
<dbReference type="PANTHER" id="PTHR10416:SF0">
    <property type="entry name" value="DNA POLYMERASE DELTA SUBUNIT 2"/>
    <property type="match status" value="1"/>
</dbReference>
<accession>A0A4D9CYY3</accession>
<dbReference type="GO" id="GO:0006271">
    <property type="term" value="P:DNA strand elongation involved in DNA replication"/>
    <property type="evidence" value="ECO:0007669"/>
    <property type="project" value="TreeGrafter"/>
</dbReference>
<evidence type="ECO:0000259" key="5">
    <source>
        <dbReference type="Pfam" id="PF18018"/>
    </source>
</evidence>